<evidence type="ECO:0000313" key="1">
    <source>
        <dbReference type="Proteomes" id="UP000887576"/>
    </source>
</evidence>
<protein>
    <submittedName>
        <fullName evidence="2">Uncharacterized protein</fullName>
    </submittedName>
</protein>
<dbReference type="WBParaSite" id="JU765_v2.g19024.t1">
    <property type="protein sequence ID" value="JU765_v2.g19024.t1"/>
    <property type="gene ID" value="JU765_v2.g19024"/>
</dbReference>
<sequence length="242" mass="27480">MLSIYWMIGSLPVNFIYSYFFICRGHQLKKHEFSILVGLSLIIPLIIVVRHFIMYFPKESYGQFNKYFSNSHFIYDNSTIVTFIADPGYTSTSSIIIGLLVVSLSYFAVIATLFAIVLKMKRLTSIGNFQIRRLQTEIICVLIIQSLSPFFGFGLPLFVLYFQAAIGTIPPSNNFFSVCSNWSPIVNAVFTMFFIGSYRRKISNILFCQNKKNVVAPAIIHVGTNLPGLSVVDPELEPSRFF</sequence>
<dbReference type="Proteomes" id="UP000887576">
    <property type="component" value="Unplaced"/>
</dbReference>
<name>A0AC34QSQ5_9BILA</name>
<reference evidence="2" key="1">
    <citation type="submission" date="2022-11" db="UniProtKB">
        <authorList>
            <consortium name="WormBaseParasite"/>
        </authorList>
    </citation>
    <scope>IDENTIFICATION</scope>
</reference>
<accession>A0AC34QSQ5</accession>
<proteinExistence type="predicted"/>
<organism evidence="1 2">
    <name type="scientific">Panagrolaimus sp. JU765</name>
    <dbReference type="NCBI Taxonomy" id="591449"/>
    <lineage>
        <taxon>Eukaryota</taxon>
        <taxon>Metazoa</taxon>
        <taxon>Ecdysozoa</taxon>
        <taxon>Nematoda</taxon>
        <taxon>Chromadorea</taxon>
        <taxon>Rhabditida</taxon>
        <taxon>Tylenchina</taxon>
        <taxon>Panagrolaimomorpha</taxon>
        <taxon>Panagrolaimoidea</taxon>
        <taxon>Panagrolaimidae</taxon>
        <taxon>Panagrolaimus</taxon>
    </lineage>
</organism>
<evidence type="ECO:0000313" key="2">
    <source>
        <dbReference type="WBParaSite" id="JU765_v2.g19024.t1"/>
    </source>
</evidence>